<dbReference type="AlphaFoldDB" id="A0A9Q0KVC2"/>
<organism evidence="3 4">
    <name type="scientific">Protea cynaroides</name>
    <dbReference type="NCBI Taxonomy" id="273540"/>
    <lineage>
        <taxon>Eukaryota</taxon>
        <taxon>Viridiplantae</taxon>
        <taxon>Streptophyta</taxon>
        <taxon>Embryophyta</taxon>
        <taxon>Tracheophyta</taxon>
        <taxon>Spermatophyta</taxon>
        <taxon>Magnoliopsida</taxon>
        <taxon>Proteales</taxon>
        <taxon>Proteaceae</taxon>
        <taxon>Protea</taxon>
    </lineage>
</organism>
<name>A0A9Q0KVC2_9MAGN</name>
<evidence type="ECO:0000313" key="3">
    <source>
        <dbReference type="EMBL" id="KAJ4977478.1"/>
    </source>
</evidence>
<feature type="repeat" description="PPR" evidence="2">
    <location>
        <begin position="183"/>
        <end position="217"/>
    </location>
</feature>
<dbReference type="InterPro" id="IPR002885">
    <property type="entry name" value="PPR_rpt"/>
</dbReference>
<feature type="repeat" description="PPR" evidence="2">
    <location>
        <begin position="82"/>
        <end position="116"/>
    </location>
</feature>
<dbReference type="Gene3D" id="1.25.40.10">
    <property type="entry name" value="Tetratricopeptide repeat domain"/>
    <property type="match status" value="3"/>
</dbReference>
<dbReference type="FunFam" id="1.25.40.10:FF:000348">
    <property type="entry name" value="Pentatricopeptide repeat-containing protein chloroplastic"/>
    <property type="match status" value="1"/>
</dbReference>
<reference evidence="3" key="1">
    <citation type="journal article" date="2023" name="Plant J.">
        <title>The genome of the king protea, Protea cynaroides.</title>
        <authorList>
            <person name="Chang J."/>
            <person name="Duong T.A."/>
            <person name="Schoeman C."/>
            <person name="Ma X."/>
            <person name="Roodt D."/>
            <person name="Barker N."/>
            <person name="Li Z."/>
            <person name="Van de Peer Y."/>
            <person name="Mizrachi E."/>
        </authorList>
    </citation>
    <scope>NUCLEOTIDE SEQUENCE</scope>
    <source>
        <tissue evidence="3">Young leaves</tissue>
    </source>
</reference>
<dbReference type="Pfam" id="PF20431">
    <property type="entry name" value="E_motif"/>
    <property type="match status" value="1"/>
</dbReference>
<protein>
    <recommendedName>
        <fullName evidence="5">Pentatricopeptide repeat-containing protein</fullName>
    </recommendedName>
</protein>
<dbReference type="FunFam" id="1.25.40.10:FF:000090">
    <property type="entry name" value="Pentatricopeptide repeat-containing protein, chloroplastic"/>
    <property type="match status" value="1"/>
</dbReference>
<comment type="caution">
    <text evidence="3">The sequence shown here is derived from an EMBL/GenBank/DDBJ whole genome shotgun (WGS) entry which is preliminary data.</text>
</comment>
<dbReference type="GO" id="GO:0003723">
    <property type="term" value="F:RNA binding"/>
    <property type="evidence" value="ECO:0007669"/>
    <property type="project" value="InterPro"/>
</dbReference>
<dbReference type="InterPro" id="IPR046848">
    <property type="entry name" value="E_motif"/>
</dbReference>
<dbReference type="InterPro" id="IPR046960">
    <property type="entry name" value="PPR_At4g14850-like_plant"/>
</dbReference>
<evidence type="ECO:0008006" key="5">
    <source>
        <dbReference type="Google" id="ProtNLM"/>
    </source>
</evidence>
<dbReference type="GO" id="GO:0009451">
    <property type="term" value="P:RNA modification"/>
    <property type="evidence" value="ECO:0007669"/>
    <property type="project" value="InterPro"/>
</dbReference>
<gene>
    <name evidence="3" type="ORF">NE237_002584</name>
</gene>
<keyword evidence="1" id="KW-0677">Repeat</keyword>
<accession>A0A9Q0KVC2</accession>
<dbReference type="EMBL" id="JAMYWD010000003">
    <property type="protein sequence ID" value="KAJ4977478.1"/>
    <property type="molecule type" value="Genomic_DNA"/>
</dbReference>
<dbReference type="InterPro" id="IPR011990">
    <property type="entry name" value="TPR-like_helical_dom_sf"/>
</dbReference>
<dbReference type="PANTHER" id="PTHR47926:SF358">
    <property type="entry name" value="PENTATRICOPEPTIDE REPEAT-CONTAINING PROTEIN-RELATED"/>
    <property type="match status" value="1"/>
</dbReference>
<evidence type="ECO:0000256" key="2">
    <source>
        <dbReference type="PROSITE-ProRule" id="PRU00708"/>
    </source>
</evidence>
<dbReference type="PROSITE" id="PS51375">
    <property type="entry name" value="PPR"/>
    <property type="match status" value="3"/>
</dbReference>
<feature type="repeat" description="PPR" evidence="2">
    <location>
        <begin position="51"/>
        <end position="81"/>
    </location>
</feature>
<dbReference type="Proteomes" id="UP001141806">
    <property type="component" value="Unassembled WGS sequence"/>
</dbReference>
<sequence length="365" mass="40788">MEYGRGIHAYLIKQGIRCSLNLENALLGIYAKGGDMDMAFRLFLAMKDRKDVVSHTILINGYVDSGLVDLARGIFDQMIVKDLVSWNSMIHGYVKAKRPSDALLLFEKMEMESVKADEITIVSLLSAAAGLCNLQFGRLVHRFILQRDIRIDSFVGTALIDMYAKCGSLEDAMLTFYKMGYIDTYACTAVITGLANCGHGSKVLTLFEQMKKEGIEPNEATFVAALNACSRSGLLEEGCLLFDRMTGVYNIKPKVEHLGCLIDLFSRAGLLYQAEELIRTLPTQERVISYKTILSACINYSEIDLGKKVAEELIRLGPHSHEVYILLANFYALAGQWHNVVEIRKLMKELDMRKDVGVSVVEVSQ</sequence>
<dbReference type="OrthoDB" id="185373at2759"/>
<evidence type="ECO:0000313" key="4">
    <source>
        <dbReference type="Proteomes" id="UP001141806"/>
    </source>
</evidence>
<dbReference type="Pfam" id="PF01535">
    <property type="entry name" value="PPR"/>
    <property type="match status" value="3"/>
</dbReference>
<dbReference type="Pfam" id="PF13041">
    <property type="entry name" value="PPR_2"/>
    <property type="match status" value="2"/>
</dbReference>
<dbReference type="NCBIfam" id="TIGR00756">
    <property type="entry name" value="PPR"/>
    <property type="match status" value="3"/>
</dbReference>
<dbReference type="PANTHER" id="PTHR47926">
    <property type="entry name" value="PENTATRICOPEPTIDE REPEAT-CONTAINING PROTEIN"/>
    <property type="match status" value="1"/>
</dbReference>
<evidence type="ECO:0000256" key="1">
    <source>
        <dbReference type="ARBA" id="ARBA00022737"/>
    </source>
</evidence>
<proteinExistence type="predicted"/>
<keyword evidence="4" id="KW-1185">Reference proteome</keyword>